<dbReference type="SMART" id="SM00322">
    <property type="entry name" value="KH"/>
    <property type="match status" value="1"/>
</dbReference>
<sequence>MPMLASRSLFRADRLLKFSSVYVKSKPGSRSYYGGLSCNLKKGDTKYGLGAMDRNKKRKAVNTVWRPVSTQASSIEERIVKDVPVEAGSGSPTEVLCSISNDVLDAQHATNVAEAVNEVHEKHSLSVEVGASIIRFIRGKEGATQKNIEEEMGVRIIFPSSKKEDSIVIEGSSIDNVTKASEKIQEIIEEVVRTRSLDYSHFVSLPLAIHPELVDKLINFQNIILGNSDACTDEHVEGNPSGESSEDESEEHQLDRGSNVAVELNVEDNKSVKVDISSIPLVSYAPKASKSPSLSDLGIEKSIFIKPKTFHLTVLMLKLWNKERVNAATEVLKSISSRVLDALDNRPVFIRLKGLMKHMGPITSLAINISDNIFYSASLDKTVKVWRISDLKCIETIPAHSEPINAVTVTDDGVLYTASDDATVRVWRRNFCRGEWPHSLVLTLPAKCSPVKTLTLAADGGLLYGGCTDGYIHYWQKGWFSGQLQYGGALQGHTHAVMCMASVSNYVISGSADSTSRVWTREQEGQHVCLAVLVGHRGPVSCVTAFLGHSGGEEADGITICTGSLDGVLKNKKRQCKYFVWYDQDFSFRAKEVILWLYNNKTELDTNLDDARGRIKALRNVFKCDEEKGEQQIEALEKKVNDLQMLVTLTMVYAAKLEKWKKCDQISLVMAVLLAILLAFFLFSSWILHVKGNRGFKRLGN</sequence>
<dbReference type="Proteomes" id="UP001054252">
    <property type="component" value="Unassembled WGS sequence"/>
</dbReference>
<dbReference type="InterPro" id="IPR004088">
    <property type="entry name" value="KH_dom_type_1"/>
</dbReference>
<dbReference type="Pfam" id="PF00013">
    <property type="entry name" value="KH_1"/>
    <property type="match status" value="1"/>
</dbReference>
<dbReference type="Gene3D" id="2.130.10.10">
    <property type="entry name" value="YVTN repeat-like/Quinoprotein amine dehydrogenase"/>
    <property type="match status" value="1"/>
</dbReference>
<keyword evidence="2" id="KW-0853">WD repeat</keyword>
<dbReference type="AlphaFoldDB" id="A0AAV5KRE2"/>
<dbReference type="Pfam" id="PF00400">
    <property type="entry name" value="WD40"/>
    <property type="match status" value="3"/>
</dbReference>
<keyword evidence="1" id="KW-0694">RNA-binding</keyword>
<dbReference type="PROSITE" id="PS50082">
    <property type="entry name" value="WD_REPEATS_2"/>
    <property type="match status" value="3"/>
</dbReference>
<dbReference type="PROSITE" id="PS50084">
    <property type="entry name" value="KH_TYPE_1"/>
    <property type="match status" value="1"/>
</dbReference>
<dbReference type="Gene3D" id="3.90.1140.10">
    <property type="entry name" value="Cyclic phosphodiesterase"/>
    <property type="match status" value="1"/>
</dbReference>
<evidence type="ECO:0000313" key="7">
    <source>
        <dbReference type="EMBL" id="GKV27103.1"/>
    </source>
</evidence>
<dbReference type="PROSITE" id="PS50294">
    <property type="entry name" value="WD_REPEATS_REGION"/>
    <property type="match status" value="2"/>
</dbReference>
<comment type="caution">
    <text evidence="7">The sequence shown here is derived from an EMBL/GenBank/DDBJ whole genome shotgun (WGS) entry which is preliminary data.</text>
</comment>
<proteinExistence type="predicted"/>
<dbReference type="PANTHER" id="PTHR22844:SF342">
    <property type="entry name" value="AND WD40 DOMAIN PROTEIN, PUTATIVE-RELATED"/>
    <property type="match status" value="1"/>
</dbReference>
<dbReference type="Gene3D" id="3.30.1370.10">
    <property type="entry name" value="K Homology domain, type 1"/>
    <property type="match status" value="1"/>
</dbReference>
<dbReference type="InterPro" id="IPR036612">
    <property type="entry name" value="KH_dom_type_1_sf"/>
</dbReference>
<name>A0AAV5KRE2_9ROSI</name>
<gene>
    <name evidence="7" type="ORF">SLEP1_g36310</name>
</gene>
<evidence type="ECO:0000259" key="6">
    <source>
        <dbReference type="SMART" id="SM00322"/>
    </source>
</evidence>
<evidence type="ECO:0000256" key="3">
    <source>
        <dbReference type="SAM" id="Coils"/>
    </source>
</evidence>
<dbReference type="InterPro" id="IPR004087">
    <property type="entry name" value="KH_dom"/>
</dbReference>
<evidence type="ECO:0000313" key="8">
    <source>
        <dbReference type="Proteomes" id="UP001054252"/>
    </source>
</evidence>
<evidence type="ECO:0000256" key="1">
    <source>
        <dbReference type="PROSITE-ProRule" id="PRU00117"/>
    </source>
</evidence>
<evidence type="ECO:0000256" key="5">
    <source>
        <dbReference type="SAM" id="Phobius"/>
    </source>
</evidence>
<dbReference type="EMBL" id="BPVZ01000074">
    <property type="protein sequence ID" value="GKV27103.1"/>
    <property type="molecule type" value="Genomic_DNA"/>
</dbReference>
<feature type="coiled-coil region" evidence="3">
    <location>
        <begin position="601"/>
        <end position="646"/>
    </location>
</feature>
<dbReference type="Pfam" id="PF10469">
    <property type="entry name" value="AKAP7_NLS"/>
    <property type="match status" value="1"/>
</dbReference>
<keyword evidence="5" id="KW-1133">Transmembrane helix</keyword>
<keyword evidence="5" id="KW-0472">Membrane</keyword>
<keyword evidence="5" id="KW-0812">Transmembrane</keyword>
<evidence type="ECO:0000256" key="2">
    <source>
        <dbReference type="PROSITE-ProRule" id="PRU00221"/>
    </source>
</evidence>
<feature type="repeat" description="WD" evidence="2">
    <location>
        <begin position="397"/>
        <end position="427"/>
    </location>
</feature>
<dbReference type="InterPro" id="IPR019510">
    <property type="entry name" value="AKAP7-like_phosphoesterase"/>
</dbReference>
<organism evidence="7 8">
    <name type="scientific">Rubroshorea leprosula</name>
    <dbReference type="NCBI Taxonomy" id="152421"/>
    <lineage>
        <taxon>Eukaryota</taxon>
        <taxon>Viridiplantae</taxon>
        <taxon>Streptophyta</taxon>
        <taxon>Embryophyta</taxon>
        <taxon>Tracheophyta</taxon>
        <taxon>Spermatophyta</taxon>
        <taxon>Magnoliopsida</taxon>
        <taxon>eudicotyledons</taxon>
        <taxon>Gunneridae</taxon>
        <taxon>Pentapetalae</taxon>
        <taxon>rosids</taxon>
        <taxon>malvids</taxon>
        <taxon>Malvales</taxon>
        <taxon>Dipterocarpaceae</taxon>
        <taxon>Rubroshorea</taxon>
    </lineage>
</organism>
<accession>A0AAV5KRE2</accession>
<dbReference type="SUPFAM" id="SSF54791">
    <property type="entry name" value="Eukaryotic type KH-domain (KH-domain type I)"/>
    <property type="match status" value="1"/>
</dbReference>
<dbReference type="SUPFAM" id="SSF50978">
    <property type="entry name" value="WD40 repeat-like"/>
    <property type="match status" value="1"/>
</dbReference>
<dbReference type="SMART" id="SM00320">
    <property type="entry name" value="WD40"/>
    <property type="match status" value="5"/>
</dbReference>
<feature type="repeat" description="WD" evidence="2">
    <location>
        <begin position="490"/>
        <end position="519"/>
    </location>
</feature>
<feature type="region of interest" description="Disordered" evidence="4">
    <location>
        <begin position="231"/>
        <end position="258"/>
    </location>
</feature>
<dbReference type="InterPro" id="IPR001680">
    <property type="entry name" value="WD40_rpt"/>
</dbReference>
<dbReference type="PANTHER" id="PTHR22844">
    <property type="entry name" value="F-BOX AND WD40 DOMAIN PROTEIN"/>
    <property type="match status" value="1"/>
</dbReference>
<dbReference type="GO" id="GO:0003723">
    <property type="term" value="F:RNA binding"/>
    <property type="evidence" value="ECO:0007669"/>
    <property type="project" value="UniProtKB-UniRule"/>
</dbReference>
<dbReference type="InterPro" id="IPR045182">
    <property type="entry name" value="JINGUBANG-like"/>
</dbReference>
<feature type="domain" description="K Homology" evidence="6">
    <location>
        <begin position="121"/>
        <end position="189"/>
    </location>
</feature>
<keyword evidence="3" id="KW-0175">Coiled coil</keyword>
<evidence type="ECO:0000256" key="4">
    <source>
        <dbReference type="SAM" id="MobiDB-lite"/>
    </source>
</evidence>
<protein>
    <recommendedName>
        <fullName evidence="6">K Homology domain-containing protein</fullName>
    </recommendedName>
</protein>
<keyword evidence="8" id="KW-1185">Reference proteome</keyword>
<feature type="transmembrane region" description="Helical" evidence="5">
    <location>
        <begin position="666"/>
        <end position="688"/>
    </location>
</feature>
<dbReference type="InterPro" id="IPR015943">
    <property type="entry name" value="WD40/YVTN_repeat-like_dom_sf"/>
</dbReference>
<dbReference type="InterPro" id="IPR036322">
    <property type="entry name" value="WD40_repeat_dom_sf"/>
</dbReference>
<reference evidence="7 8" key="1">
    <citation type="journal article" date="2021" name="Commun. Biol.">
        <title>The genome of Shorea leprosula (Dipterocarpaceae) highlights the ecological relevance of drought in aseasonal tropical rainforests.</title>
        <authorList>
            <person name="Ng K.K.S."/>
            <person name="Kobayashi M.J."/>
            <person name="Fawcett J.A."/>
            <person name="Hatakeyama M."/>
            <person name="Paape T."/>
            <person name="Ng C.H."/>
            <person name="Ang C.C."/>
            <person name="Tnah L.H."/>
            <person name="Lee C.T."/>
            <person name="Nishiyama T."/>
            <person name="Sese J."/>
            <person name="O'Brien M.J."/>
            <person name="Copetti D."/>
            <person name="Mohd Noor M.I."/>
            <person name="Ong R.C."/>
            <person name="Putra M."/>
            <person name="Sireger I.Z."/>
            <person name="Indrioko S."/>
            <person name="Kosugi Y."/>
            <person name="Izuno A."/>
            <person name="Isagi Y."/>
            <person name="Lee S.L."/>
            <person name="Shimizu K.K."/>
        </authorList>
    </citation>
    <scope>NUCLEOTIDE SEQUENCE [LARGE SCALE GENOMIC DNA]</scope>
    <source>
        <strain evidence="7">214</strain>
    </source>
</reference>
<feature type="repeat" description="WD" evidence="2">
    <location>
        <begin position="355"/>
        <end position="396"/>
    </location>
</feature>